<dbReference type="Gene3D" id="2.130.10.10">
    <property type="entry name" value="YVTN repeat-like/Quinoprotein amine dehydrogenase"/>
    <property type="match status" value="1"/>
</dbReference>
<evidence type="ECO:0000313" key="3">
    <source>
        <dbReference type="Proteomes" id="UP000781932"/>
    </source>
</evidence>
<gene>
    <name evidence="2" type="ORF">CkaCkLH20_12603</name>
</gene>
<dbReference type="SUPFAM" id="SSF51004">
    <property type="entry name" value="C-terminal (heme d1) domain of cytochrome cd1-nitrite reductase"/>
    <property type="match status" value="1"/>
</dbReference>
<dbReference type="InterPro" id="IPR011048">
    <property type="entry name" value="Haem_d1_sf"/>
</dbReference>
<reference evidence="2" key="1">
    <citation type="submission" date="2020-03" db="EMBL/GenBank/DDBJ databases">
        <authorList>
            <person name="He L."/>
        </authorList>
    </citation>
    <scope>NUCLEOTIDE SEQUENCE</scope>
    <source>
        <strain evidence="2">CkLH20</strain>
    </source>
</reference>
<dbReference type="PANTHER" id="PTHR47197">
    <property type="entry name" value="PROTEIN NIRF"/>
    <property type="match status" value="1"/>
</dbReference>
<feature type="signal peptide" evidence="1">
    <location>
        <begin position="1"/>
        <end position="19"/>
    </location>
</feature>
<dbReference type="InterPro" id="IPR051200">
    <property type="entry name" value="Host-pathogen_enzymatic-act"/>
</dbReference>
<accession>A0A9P6LEA9</accession>
<protein>
    <submittedName>
        <fullName evidence="2">Uncharacterized protein</fullName>
    </submittedName>
</protein>
<comment type="caution">
    <text evidence="2">The sequence shown here is derived from an EMBL/GenBank/DDBJ whole genome shotgun (WGS) entry which is preliminary data.</text>
</comment>
<evidence type="ECO:0000313" key="2">
    <source>
        <dbReference type="EMBL" id="KAF9869896.1"/>
    </source>
</evidence>
<organism evidence="2 3">
    <name type="scientific">Colletotrichum karsti</name>
    <dbReference type="NCBI Taxonomy" id="1095194"/>
    <lineage>
        <taxon>Eukaryota</taxon>
        <taxon>Fungi</taxon>
        <taxon>Dikarya</taxon>
        <taxon>Ascomycota</taxon>
        <taxon>Pezizomycotina</taxon>
        <taxon>Sordariomycetes</taxon>
        <taxon>Hypocreomycetidae</taxon>
        <taxon>Glomerellales</taxon>
        <taxon>Glomerellaceae</taxon>
        <taxon>Colletotrichum</taxon>
        <taxon>Colletotrichum boninense species complex</taxon>
    </lineage>
</organism>
<keyword evidence="3" id="KW-1185">Reference proteome</keyword>
<proteinExistence type="predicted"/>
<dbReference type="AlphaFoldDB" id="A0A9P6LEA9"/>
<reference evidence="2" key="2">
    <citation type="submission" date="2020-11" db="EMBL/GenBank/DDBJ databases">
        <title>Whole genome sequencing of Colletotrichum sp.</title>
        <authorList>
            <person name="Li H."/>
        </authorList>
    </citation>
    <scope>NUCLEOTIDE SEQUENCE</scope>
    <source>
        <strain evidence="2">CkLH20</strain>
    </source>
</reference>
<dbReference type="RefSeq" id="XP_038739357.1">
    <property type="nucleotide sequence ID" value="XM_038895316.1"/>
</dbReference>
<name>A0A9P6LEA9_9PEZI</name>
<dbReference type="Proteomes" id="UP000781932">
    <property type="component" value="Unassembled WGS sequence"/>
</dbReference>
<evidence type="ECO:0000256" key="1">
    <source>
        <dbReference type="SAM" id="SignalP"/>
    </source>
</evidence>
<dbReference type="InterPro" id="IPR015943">
    <property type="entry name" value="WD40/YVTN_repeat-like_dom_sf"/>
</dbReference>
<keyword evidence="1" id="KW-0732">Signal</keyword>
<feature type="chain" id="PRO_5040215787" evidence="1">
    <location>
        <begin position="20"/>
        <end position="372"/>
    </location>
</feature>
<dbReference type="GeneID" id="62168390"/>
<dbReference type="PANTHER" id="PTHR47197:SF3">
    <property type="entry name" value="DIHYDRO-HEME D1 DEHYDROGENASE"/>
    <property type="match status" value="1"/>
</dbReference>
<sequence length="372" mass="39767">MIAALLAVDVASWPATAGAEPTARILVGLDAKAFFKPIGFHDAKWGGDTCRSPKRMRTRRLRVAGYLVERRVRSSFSPDSVLMSRFRSRIFCLSSFVSRVFLRAKVLDSDRGKEKLPTADKQEDNQIVLVVDVTEAARPRIVHALPLCNSVYGPPTNIAITPGGRLGLVASPMRIMREGACWGAEPDDRLPVIDLAVEKPALVESIMVGWQPSGLAIGPDGDVALMANRAGRSITVLSIEGRMVRPVAEVDLGEEVAGVAIAPDSRTALAVKNRTGFMAVLRLDSRRASHDPAADLPVGFDVYSADFTPDGRLAITTNTGLASDGHADTASVIRFDGLRPQVSADVTIGDTPEMLAIAPDACHAVAVMVRGP</sequence>
<dbReference type="EMBL" id="JAATWM020000062">
    <property type="protein sequence ID" value="KAF9869896.1"/>
    <property type="molecule type" value="Genomic_DNA"/>
</dbReference>